<name>A0A136IQP7_9PEZI</name>
<evidence type="ECO:0000313" key="6">
    <source>
        <dbReference type="Proteomes" id="UP000070501"/>
    </source>
</evidence>
<dbReference type="Pfam" id="PF00106">
    <property type="entry name" value="adh_short"/>
    <property type="match status" value="1"/>
</dbReference>
<dbReference type="PANTHER" id="PTHR44229:SF4">
    <property type="entry name" value="15-HYDROXYPROSTAGLANDIN DEHYDROGENASE [NAD(+)]"/>
    <property type="match status" value="1"/>
</dbReference>
<dbReference type="OrthoDB" id="5296at2759"/>
<evidence type="ECO:0000256" key="1">
    <source>
        <dbReference type="ARBA" id="ARBA00006484"/>
    </source>
</evidence>
<dbReference type="InParanoid" id="A0A136IQP7"/>
<dbReference type="PRINTS" id="PR00080">
    <property type="entry name" value="SDRFAMILY"/>
</dbReference>
<dbReference type="InterPro" id="IPR002347">
    <property type="entry name" value="SDR_fam"/>
</dbReference>
<comment type="similarity">
    <text evidence="1 4">Belongs to the short-chain dehydrogenases/reductases (SDR) family.</text>
</comment>
<dbReference type="Gene3D" id="3.40.50.720">
    <property type="entry name" value="NAD(P)-binding Rossmann-like Domain"/>
    <property type="match status" value="1"/>
</dbReference>
<dbReference type="STRING" id="196109.A0A136IQP7"/>
<evidence type="ECO:0000313" key="5">
    <source>
        <dbReference type="EMBL" id="KXJ87218.1"/>
    </source>
</evidence>
<evidence type="ECO:0000256" key="2">
    <source>
        <dbReference type="ARBA" id="ARBA00022857"/>
    </source>
</evidence>
<dbReference type="Proteomes" id="UP000070501">
    <property type="component" value="Unassembled WGS sequence"/>
</dbReference>
<accession>A0A136IQP7</accession>
<dbReference type="InterPro" id="IPR036291">
    <property type="entry name" value="NAD(P)-bd_dom_sf"/>
</dbReference>
<dbReference type="InterPro" id="IPR020904">
    <property type="entry name" value="Sc_DH/Rdtase_CS"/>
</dbReference>
<gene>
    <name evidence="5" type="ORF">Micbo1qcDRAFT_151991</name>
</gene>
<dbReference type="EMBL" id="KQ964263">
    <property type="protein sequence ID" value="KXJ87218.1"/>
    <property type="molecule type" value="Genomic_DNA"/>
</dbReference>
<dbReference type="AlphaFoldDB" id="A0A136IQP7"/>
<dbReference type="PRINTS" id="PR00081">
    <property type="entry name" value="GDHRDH"/>
</dbReference>
<organism evidence="5 6">
    <name type="scientific">Microdochium bolleyi</name>
    <dbReference type="NCBI Taxonomy" id="196109"/>
    <lineage>
        <taxon>Eukaryota</taxon>
        <taxon>Fungi</taxon>
        <taxon>Dikarya</taxon>
        <taxon>Ascomycota</taxon>
        <taxon>Pezizomycotina</taxon>
        <taxon>Sordariomycetes</taxon>
        <taxon>Xylariomycetidae</taxon>
        <taxon>Xylariales</taxon>
        <taxon>Microdochiaceae</taxon>
        <taxon>Microdochium</taxon>
    </lineage>
</organism>
<keyword evidence="6" id="KW-1185">Reference proteome</keyword>
<evidence type="ECO:0000256" key="4">
    <source>
        <dbReference type="RuleBase" id="RU000363"/>
    </source>
</evidence>
<reference evidence="6" key="1">
    <citation type="submission" date="2016-02" db="EMBL/GenBank/DDBJ databases">
        <title>Draft genome sequence of Microdochium bolleyi, a fungal endophyte of beachgrass.</title>
        <authorList>
            <consortium name="DOE Joint Genome Institute"/>
            <person name="David A.S."/>
            <person name="May G."/>
            <person name="Haridas S."/>
            <person name="Lim J."/>
            <person name="Wang M."/>
            <person name="Labutti K."/>
            <person name="Lipzen A."/>
            <person name="Barry K."/>
            <person name="Grigoriev I.V."/>
        </authorList>
    </citation>
    <scope>NUCLEOTIDE SEQUENCE [LARGE SCALE GENOMIC DNA]</scope>
    <source>
        <strain evidence="6">J235TASD1</strain>
    </source>
</reference>
<dbReference type="GO" id="GO:0005737">
    <property type="term" value="C:cytoplasm"/>
    <property type="evidence" value="ECO:0007669"/>
    <property type="project" value="TreeGrafter"/>
</dbReference>
<proteinExistence type="inferred from homology"/>
<keyword evidence="3" id="KW-0560">Oxidoreductase</keyword>
<evidence type="ECO:0000256" key="3">
    <source>
        <dbReference type="ARBA" id="ARBA00023002"/>
    </source>
</evidence>
<sequence length="310" mass="33166">MALQVSGKTAIVTGAGSGINLAFAKLLLENNCNVVFADLALRPEAQILVDQYTSSENSNGKPRAVFQKTDVTDWAQLEAMFATAESNFGRADIICPGAGVYEPAFSNFWIPPGSGTGDKKSADTPHGSRYAAMDINVTHPIRTTQMAIAHFTKHKTPGVVVHISSIAAQRPFLSCPLYVAAKSAISNFVRCLAELETPPAATGLPAIRVNAVAPGVIKTPLWTENPEKLAWVDTERDEWVTAEYVAEVMLQLVQDPKHVGGTVLEVGKDQVRNVEVFNDPGPSGAGHTVSQAGQGYVETWGRLSQPGWGL</sequence>
<dbReference type="SUPFAM" id="SSF51735">
    <property type="entry name" value="NAD(P)-binding Rossmann-fold domains"/>
    <property type="match status" value="1"/>
</dbReference>
<protein>
    <submittedName>
        <fullName evidence="5">Putative short chain dehydrogenase/ reductase</fullName>
    </submittedName>
</protein>
<dbReference type="PANTHER" id="PTHR44229">
    <property type="entry name" value="15-HYDROXYPROSTAGLANDIN DEHYDROGENASE [NAD(+)]"/>
    <property type="match status" value="1"/>
</dbReference>
<keyword evidence="2" id="KW-0521">NADP</keyword>
<dbReference type="FunFam" id="3.40.50.720:FF:000643">
    <property type="entry name" value="Short chain dehydrogenase/reductase family oxidoreductase, putative"/>
    <property type="match status" value="1"/>
</dbReference>
<dbReference type="GO" id="GO:0016616">
    <property type="term" value="F:oxidoreductase activity, acting on the CH-OH group of donors, NAD or NADP as acceptor"/>
    <property type="evidence" value="ECO:0007669"/>
    <property type="project" value="TreeGrafter"/>
</dbReference>
<dbReference type="PROSITE" id="PS00061">
    <property type="entry name" value="ADH_SHORT"/>
    <property type="match status" value="1"/>
</dbReference>